<evidence type="ECO:0000313" key="1">
    <source>
        <dbReference type="EMBL" id="ACL04317.1"/>
    </source>
</evidence>
<dbReference type="InterPro" id="IPR013785">
    <property type="entry name" value="Aldolase_TIM"/>
</dbReference>
<dbReference type="SUPFAM" id="SSF102114">
    <property type="entry name" value="Radical SAM enzymes"/>
    <property type="match status" value="1"/>
</dbReference>
<dbReference type="eggNOG" id="COG0641">
    <property type="taxonomic scope" value="Bacteria"/>
</dbReference>
<dbReference type="AlphaFoldDB" id="B8FIS6"/>
<sequence length="222" mass="25038">MEIRDSDVIDEYFNRLRVIRDGFDWNSFNSVHAFPLCRIPVDFIKSRRSVIKCNMGVSTISVDIDNMVTPCPELPSSDFGIKIDDLINDDSQLLQAAECIPKKDSLNPICSNCQLVNYCGTGCPATRYQHTGTPVGNEYLAIAMDAKEIELKQRTIENIYYNGTSINFINDQGQYRVGVKESIISDLTVDKEFVDMFNNGAINSDDMSSFIWSATQLYRNIG</sequence>
<name>B8FIS6_DESAL</name>
<dbReference type="HOGENOM" id="CLU_1243658_0_0_7"/>
<dbReference type="InterPro" id="IPR023885">
    <property type="entry name" value="4Fe4S-binding_SPASM_dom"/>
</dbReference>
<dbReference type="Proteomes" id="UP000000739">
    <property type="component" value="Chromosome"/>
</dbReference>
<evidence type="ECO:0000313" key="2">
    <source>
        <dbReference type="Proteomes" id="UP000000739"/>
    </source>
</evidence>
<dbReference type="NCBIfam" id="TIGR04085">
    <property type="entry name" value="rSAM_more_4Fe4S"/>
    <property type="match status" value="1"/>
</dbReference>
<proteinExistence type="predicted"/>
<accession>B8FIS6</accession>
<keyword evidence="2" id="KW-1185">Reference proteome</keyword>
<dbReference type="Gene3D" id="3.20.20.70">
    <property type="entry name" value="Aldolase class I"/>
    <property type="match status" value="1"/>
</dbReference>
<protein>
    <recommendedName>
        <fullName evidence="3">Radical SAM domain protein</fullName>
    </recommendedName>
</protein>
<organism evidence="1 2">
    <name type="scientific">Desulfatibacillum aliphaticivorans</name>
    <dbReference type="NCBI Taxonomy" id="218208"/>
    <lineage>
        <taxon>Bacteria</taxon>
        <taxon>Pseudomonadati</taxon>
        <taxon>Thermodesulfobacteriota</taxon>
        <taxon>Desulfobacteria</taxon>
        <taxon>Desulfobacterales</taxon>
        <taxon>Desulfatibacillaceae</taxon>
        <taxon>Desulfatibacillum</taxon>
    </lineage>
</organism>
<dbReference type="InterPro" id="IPR058240">
    <property type="entry name" value="rSAM_sf"/>
</dbReference>
<gene>
    <name evidence="1" type="ordered locus">Dalk_2624</name>
</gene>
<dbReference type="KEGG" id="dal:Dalk_2624"/>
<dbReference type="EMBL" id="CP001322">
    <property type="protein sequence ID" value="ACL04317.1"/>
    <property type="molecule type" value="Genomic_DNA"/>
</dbReference>
<evidence type="ECO:0008006" key="3">
    <source>
        <dbReference type="Google" id="ProtNLM"/>
    </source>
</evidence>
<reference evidence="1 2" key="1">
    <citation type="journal article" date="2012" name="Environ. Microbiol.">
        <title>The genome sequence of Desulfatibacillum alkenivorans AK-01: a blueprint for anaerobic alkane oxidation.</title>
        <authorList>
            <person name="Callaghan A.V."/>
            <person name="Morris B.E."/>
            <person name="Pereira I.A."/>
            <person name="McInerney M.J."/>
            <person name="Austin R.N."/>
            <person name="Groves J.T."/>
            <person name="Kukor J.J."/>
            <person name="Suflita J.M."/>
            <person name="Young L.Y."/>
            <person name="Zylstra G.J."/>
            <person name="Wawrik B."/>
        </authorList>
    </citation>
    <scope>NUCLEOTIDE SEQUENCE [LARGE SCALE GENOMIC DNA]</scope>
    <source>
        <strain evidence="1 2">AK-01</strain>
    </source>
</reference>